<proteinExistence type="predicted"/>
<dbReference type="EMBL" id="MT143703">
    <property type="protein sequence ID" value="QJB00942.1"/>
    <property type="molecule type" value="Genomic_DNA"/>
</dbReference>
<reference evidence="1" key="1">
    <citation type="submission" date="2020-03" db="EMBL/GenBank/DDBJ databases">
        <title>The deep terrestrial virosphere.</title>
        <authorList>
            <person name="Holmfeldt K."/>
            <person name="Nilsson E."/>
            <person name="Simone D."/>
            <person name="Lopez-Fernandez M."/>
            <person name="Wu X."/>
            <person name="de Brujin I."/>
            <person name="Lundin D."/>
            <person name="Andersson A."/>
            <person name="Bertilsson S."/>
            <person name="Dopson M."/>
        </authorList>
    </citation>
    <scope>NUCLEOTIDE SEQUENCE</scope>
    <source>
        <strain evidence="1">MM171A00156</strain>
        <strain evidence="2">MM171B00154</strain>
    </source>
</reference>
<dbReference type="EMBL" id="MT143892">
    <property type="protein sequence ID" value="QJB04951.1"/>
    <property type="molecule type" value="Genomic_DNA"/>
</dbReference>
<name>A0A6M3M7R1_9ZZZZ</name>
<gene>
    <name evidence="1" type="ORF">MM171A00156_0036</name>
    <name evidence="2" type="ORF">MM171B00154_0062</name>
</gene>
<accession>A0A6M3M7R1</accession>
<evidence type="ECO:0000313" key="1">
    <source>
        <dbReference type="EMBL" id="QJB00942.1"/>
    </source>
</evidence>
<protein>
    <submittedName>
        <fullName evidence="1">Uncharacterized protein</fullName>
    </submittedName>
</protein>
<sequence length="57" mass="6235">MGDLSKLSDSAKVAFLMEALEDAAAALRFAGCLNIARRYDSYVREMRGEVEQEAAHG</sequence>
<dbReference type="AlphaFoldDB" id="A0A6M3M7R1"/>
<organism evidence="1">
    <name type="scientific">viral metagenome</name>
    <dbReference type="NCBI Taxonomy" id="1070528"/>
    <lineage>
        <taxon>unclassified sequences</taxon>
        <taxon>metagenomes</taxon>
        <taxon>organismal metagenomes</taxon>
    </lineage>
</organism>
<evidence type="ECO:0000313" key="2">
    <source>
        <dbReference type="EMBL" id="QJB04951.1"/>
    </source>
</evidence>